<feature type="domain" description="RING-type" evidence="6">
    <location>
        <begin position="21"/>
        <end position="76"/>
    </location>
</feature>
<accession>A0A1V4K8L3</accession>
<evidence type="ECO:0000313" key="7">
    <source>
        <dbReference type="EMBL" id="OPJ80725.1"/>
    </source>
</evidence>
<dbReference type="Gene3D" id="3.30.40.10">
    <property type="entry name" value="Zinc/RING finger domain, C3HC4 (zinc finger)"/>
    <property type="match status" value="1"/>
</dbReference>
<dbReference type="PROSITE" id="PS50089">
    <property type="entry name" value="ZF_RING_2"/>
    <property type="match status" value="1"/>
</dbReference>
<evidence type="ECO:0000256" key="5">
    <source>
        <dbReference type="SAM" id="MobiDB-lite"/>
    </source>
</evidence>
<keyword evidence="1" id="KW-0479">Metal-binding</keyword>
<dbReference type="Proteomes" id="UP000190648">
    <property type="component" value="Unassembled WGS sequence"/>
</dbReference>
<dbReference type="InterPro" id="IPR027370">
    <property type="entry name" value="Znf-RING_euk"/>
</dbReference>
<dbReference type="OrthoDB" id="654191at2759"/>
<dbReference type="SMART" id="SM00184">
    <property type="entry name" value="RING"/>
    <property type="match status" value="1"/>
</dbReference>
<evidence type="ECO:0000256" key="3">
    <source>
        <dbReference type="ARBA" id="ARBA00022833"/>
    </source>
</evidence>
<organism evidence="7 8">
    <name type="scientific">Patagioenas fasciata monilis</name>
    <dbReference type="NCBI Taxonomy" id="372326"/>
    <lineage>
        <taxon>Eukaryota</taxon>
        <taxon>Metazoa</taxon>
        <taxon>Chordata</taxon>
        <taxon>Craniata</taxon>
        <taxon>Vertebrata</taxon>
        <taxon>Euteleostomi</taxon>
        <taxon>Archelosauria</taxon>
        <taxon>Archosauria</taxon>
        <taxon>Dinosauria</taxon>
        <taxon>Saurischia</taxon>
        <taxon>Theropoda</taxon>
        <taxon>Coelurosauria</taxon>
        <taxon>Aves</taxon>
        <taxon>Neognathae</taxon>
        <taxon>Neoaves</taxon>
        <taxon>Columbimorphae</taxon>
        <taxon>Columbiformes</taxon>
        <taxon>Columbidae</taxon>
        <taxon>Patagioenas</taxon>
    </lineage>
</organism>
<keyword evidence="8" id="KW-1185">Reference proteome</keyword>
<evidence type="ECO:0000313" key="8">
    <source>
        <dbReference type="Proteomes" id="UP000190648"/>
    </source>
</evidence>
<comment type="caution">
    <text evidence="7">The sequence shown here is derived from an EMBL/GenBank/DDBJ whole genome shotgun (WGS) entry which is preliminary data.</text>
</comment>
<evidence type="ECO:0000256" key="1">
    <source>
        <dbReference type="ARBA" id="ARBA00022723"/>
    </source>
</evidence>
<dbReference type="SUPFAM" id="SSF57850">
    <property type="entry name" value="RING/U-box"/>
    <property type="match status" value="1"/>
</dbReference>
<sequence length="115" mass="11937">MFPSGPPTRGSLARLAQATLCPACGRALRDPVLLACEHSCCRHCLRRDGPGDTDGTTGGTATTTTGGGTVSCPRCRLPCAPKRIRTPVALAVESRIAQRLATGEPAGTPRRRGGR</sequence>
<reference evidence="7 8" key="1">
    <citation type="submission" date="2016-02" db="EMBL/GenBank/DDBJ databases">
        <title>Band-tailed pigeon sequencing and assembly.</title>
        <authorList>
            <person name="Soares A.E."/>
            <person name="Novak B.J."/>
            <person name="Rice E.S."/>
            <person name="O'Connell B."/>
            <person name="Chang D."/>
            <person name="Weber S."/>
            <person name="Shapiro B."/>
        </authorList>
    </citation>
    <scope>NUCLEOTIDE SEQUENCE [LARGE SCALE GENOMIC DNA]</scope>
    <source>
        <strain evidence="7">BTP2013</strain>
        <tissue evidence="7">Blood</tissue>
    </source>
</reference>
<feature type="region of interest" description="Disordered" evidence="5">
    <location>
        <begin position="47"/>
        <end position="69"/>
    </location>
</feature>
<evidence type="ECO:0000259" key="6">
    <source>
        <dbReference type="PROSITE" id="PS50089"/>
    </source>
</evidence>
<dbReference type="AlphaFoldDB" id="A0A1V4K8L3"/>
<proteinExistence type="predicted"/>
<evidence type="ECO:0000256" key="4">
    <source>
        <dbReference type="PROSITE-ProRule" id="PRU00175"/>
    </source>
</evidence>
<dbReference type="Pfam" id="PF13445">
    <property type="entry name" value="zf-RING_UBOX"/>
    <property type="match status" value="1"/>
</dbReference>
<evidence type="ECO:0000256" key="2">
    <source>
        <dbReference type="ARBA" id="ARBA00022771"/>
    </source>
</evidence>
<gene>
    <name evidence="7" type="ORF">AV530_010098</name>
</gene>
<dbReference type="STRING" id="372326.A0A1V4K8L3"/>
<dbReference type="InterPro" id="IPR001841">
    <property type="entry name" value="Znf_RING"/>
</dbReference>
<dbReference type="InterPro" id="IPR013083">
    <property type="entry name" value="Znf_RING/FYVE/PHD"/>
</dbReference>
<dbReference type="EMBL" id="LSYS01004176">
    <property type="protein sequence ID" value="OPJ80725.1"/>
    <property type="molecule type" value="Genomic_DNA"/>
</dbReference>
<keyword evidence="2 4" id="KW-0863">Zinc-finger</keyword>
<dbReference type="GO" id="GO:0008270">
    <property type="term" value="F:zinc ion binding"/>
    <property type="evidence" value="ECO:0007669"/>
    <property type="project" value="UniProtKB-KW"/>
</dbReference>
<protein>
    <recommendedName>
        <fullName evidence="6">RING-type domain-containing protein</fullName>
    </recommendedName>
</protein>
<keyword evidence="3" id="KW-0862">Zinc</keyword>
<name>A0A1V4K8L3_PATFA</name>
<feature type="compositionally biased region" description="Low complexity" evidence="5">
    <location>
        <begin position="53"/>
        <end position="64"/>
    </location>
</feature>